<organism evidence="1 2">
    <name type="scientific">Lactobacillus crispatus</name>
    <dbReference type="NCBI Taxonomy" id="47770"/>
    <lineage>
        <taxon>Bacteria</taxon>
        <taxon>Bacillati</taxon>
        <taxon>Bacillota</taxon>
        <taxon>Bacilli</taxon>
        <taxon>Lactobacillales</taxon>
        <taxon>Lactobacillaceae</taxon>
        <taxon>Lactobacillus</taxon>
    </lineage>
</organism>
<dbReference type="Proteomes" id="UP000324504">
    <property type="component" value="Unassembled WGS sequence"/>
</dbReference>
<dbReference type="InterPro" id="IPR007822">
    <property type="entry name" value="LANC-like"/>
</dbReference>
<evidence type="ECO:0000313" key="2">
    <source>
        <dbReference type="Proteomes" id="UP000324504"/>
    </source>
</evidence>
<evidence type="ECO:0000313" key="1">
    <source>
        <dbReference type="EMBL" id="KAA8810884.1"/>
    </source>
</evidence>
<dbReference type="GO" id="GO:0031179">
    <property type="term" value="P:peptide modification"/>
    <property type="evidence" value="ECO:0007669"/>
    <property type="project" value="InterPro"/>
</dbReference>
<comment type="caution">
    <text evidence="1">The sequence shown here is derived from an EMBL/GenBank/DDBJ whole genome shotgun (WGS) entry which is preliminary data.</text>
</comment>
<accession>A0A5M9YXH3</accession>
<gene>
    <name evidence="1" type="ORF">F1C09_10220</name>
</gene>
<dbReference type="PRINTS" id="PR01955">
    <property type="entry name" value="LANCFRANKIA"/>
</dbReference>
<dbReference type="Gene3D" id="1.50.10.20">
    <property type="match status" value="1"/>
</dbReference>
<name>A0A5M9YXH3_9LACO</name>
<protein>
    <submittedName>
        <fullName evidence="1">Uncharacterized protein</fullName>
    </submittedName>
</protein>
<proteinExistence type="predicted"/>
<dbReference type="Pfam" id="PF05147">
    <property type="entry name" value="LANC_like"/>
    <property type="match status" value="1"/>
</dbReference>
<reference evidence="1 2" key="1">
    <citation type="submission" date="2019-09" db="EMBL/GenBank/DDBJ databases">
        <title>Comparative analysis of L. crispatus genomes revealed niche specific adaptation to different host and body sites.</title>
        <authorList>
            <person name="Pan M."/>
            <person name="Hidalgo-Cantabrana C."/>
            <person name="Barrangou R."/>
        </authorList>
    </citation>
    <scope>NUCLEOTIDE SEQUENCE [LARGE SCALE GENOMIC DNA]</scope>
    <source>
        <strain evidence="1 2">NCK2488</strain>
    </source>
</reference>
<sequence length="214" mass="24613">MNLRNHSSLHKLFYSLKITGEQYIDLKLYYLEQIIKYFPKKNVTMSVFNGLTGIGYAINYSDDKNKKIQSLKYKFNKLYISVIQKYRKKLKRSLTCHLVEADYDLIEGYTAIILYLLNTDIYQDNKLIFNYLVDDLTNFINSGSFCIKSEKMILPYLSKMYPSGAVNFSLSHGLAGPLSALTEIERKRMGSANSKKAISKLLSLYNDNNTRGAS</sequence>
<dbReference type="EMBL" id="VUAV01000146">
    <property type="protein sequence ID" value="KAA8810884.1"/>
    <property type="molecule type" value="Genomic_DNA"/>
</dbReference>
<dbReference type="SUPFAM" id="SSF158745">
    <property type="entry name" value="LanC-like"/>
    <property type="match status" value="1"/>
</dbReference>
<dbReference type="AlphaFoldDB" id="A0A5M9YXH3"/>